<dbReference type="GO" id="GO:0005524">
    <property type="term" value="F:ATP binding"/>
    <property type="evidence" value="ECO:0007669"/>
    <property type="project" value="UniProtKB-KW"/>
</dbReference>
<dbReference type="Proteomes" id="UP000823865">
    <property type="component" value="Unassembled WGS sequence"/>
</dbReference>
<dbReference type="InterPro" id="IPR004562">
    <property type="entry name" value="LipoylTrfase_LipoateP_Ligase"/>
</dbReference>
<dbReference type="GO" id="GO:0005737">
    <property type="term" value="C:cytoplasm"/>
    <property type="evidence" value="ECO:0007669"/>
    <property type="project" value="TreeGrafter"/>
</dbReference>
<evidence type="ECO:0000259" key="8">
    <source>
        <dbReference type="PROSITE" id="PS51733"/>
    </source>
</evidence>
<dbReference type="NCBIfam" id="TIGR00545">
    <property type="entry name" value="lipoyltrans"/>
    <property type="match status" value="1"/>
</dbReference>
<keyword evidence="6" id="KW-0067">ATP-binding</keyword>
<dbReference type="Pfam" id="PF21948">
    <property type="entry name" value="LplA-B_cat"/>
    <property type="match status" value="1"/>
</dbReference>
<dbReference type="SUPFAM" id="SSF82649">
    <property type="entry name" value="SufE/NifU"/>
    <property type="match status" value="1"/>
</dbReference>
<comment type="pathway">
    <text evidence="2">Protein modification; protein lipoylation via exogenous pathway; protein N(6)-(lipoyl)lysine from lipoate: step 1/2.</text>
</comment>
<feature type="domain" description="BPL/LPL catalytic" evidence="8">
    <location>
        <begin position="28"/>
        <end position="212"/>
    </location>
</feature>
<accession>A0A9E2L7B2</accession>
<dbReference type="Pfam" id="PF10437">
    <property type="entry name" value="Lip_prot_lig_C"/>
    <property type="match status" value="1"/>
</dbReference>
<dbReference type="PANTHER" id="PTHR12561">
    <property type="entry name" value="LIPOATE-PROTEIN LIGASE"/>
    <property type="match status" value="1"/>
</dbReference>
<protein>
    <recommendedName>
        <fullName evidence="3">lipoate--protein ligase</fullName>
        <ecNumber evidence="3">6.3.1.20</ecNumber>
    </recommendedName>
</protein>
<dbReference type="CDD" id="cd16443">
    <property type="entry name" value="LplA"/>
    <property type="match status" value="1"/>
</dbReference>
<dbReference type="EC" id="6.3.1.20" evidence="3"/>
<dbReference type="PANTHER" id="PTHR12561:SF3">
    <property type="entry name" value="LIPOYLTRANSFERASE 1, MITOCHONDRIAL"/>
    <property type="match status" value="1"/>
</dbReference>
<dbReference type="Gene3D" id="3.30.930.10">
    <property type="entry name" value="Bira Bifunctional Protein, Domain 2"/>
    <property type="match status" value="1"/>
</dbReference>
<evidence type="ECO:0000256" key="5">
    <source>
        <dbReference type="ARBA" id="ARBA00022741"/>
    </source>
</evidence>
<evidence type="ECO:0000256" key="7">
    <source>
        <dbReference type="ARBA" id="ARBA00048037"/>
    </source>
</evidence>
<evidence type="ECO:0000256" key="6">
    <source>
        <dbReference type="ARBA" id="ARBA00022840"/>
    </source>
</evidence>
<evidence type="ECO:0000313" key="9">
    <source>
        <dbReference type="EMBL" id="MBU3852848.1"/>
    </source>
</evidence>
<dbReference type="PROSITE" id="PS51733">
    <property type="entry name" value="BPL_LPL_CATALYTIC"/>
    <property type="match status" value="1"/>
</dbReference>
<sequence length="328" mass="37714">MKHILLPDSRERRLVFYLAMEEFLARENNDEEAFFIWQVAPTVICGRNQNIEAEVNLDYCHKNKINVFRRKSGGGCVYSDEGNMMLTWITRSEGVQQTFDRYLQRIAELLNDTGARATVSGRNDILIDGRKVSGNAFYQTPVKSIVHGTLLYQTNFEHLVRAITPAQSKTESKGVASVRQRVTNLAEHTDWSKEDVKQHLIQALCDEERMLMPEEIKAIEEIEATYLTDDFLWGRNSACHLTYEGRIDGVGGFTVRFRMQSGKIDGLTLEGDFFVLQDPVPLLEECLRGQPIQEDAFRKALADVDLGAYIYRLHTEDWIRLIFRKPDQ</sequence>
<dbReference type="GO" id="GO:0009249">
    <property type="term" value="P:protein lipoylation"/>
    <property type="evidence" value="ECO:0007669"/>
    <property type="project" value="InterPro"/>
</dbReference>
<evidence type="ECO:0000313" key="10">
    <source>
        <dbReference type="Proteomes" id="UP000823865"/>
    </source>
</evidence>
<dbReference type="Gene3D" id="3.30.390.50">
    <property type="entry name" value="CO dehydrogenase flavoprotein, C-terminal domain"/>
    <property type="match status" value="1"/>
</dbReference>
<evidence type="ECO:0000256" key="1">
    <source>
        <dbReference type="ARBA" id="ARBA00005085"/>
    </source>
</evidence>
<evidence type="ECO:0000256" key="4">
    <source>
        <dbReference type="ARBA" id="ARBA00022598"/>
    </source>
</evidence>
<dbReference type="InterPro" id="IPR019491">
    <property type="entry name" value="Lipoate_protein_ligase_C"/>
</dbReference>
<keyword evidence="4 9" id="KW-0436">Ligase</keyword>
<keyword evidence="5" id="KW-0547">Nucleotide-binding</keyword>
<dbReference type="SUPFAM" id="SSF55681">
    <property type="entry name" value="Class II aaRS and biotin synthetases"/>
    <property type="match status" value="1"/>
</dbReference>
<proteinExistence type="predicted"/>
<reference evidence="9" key="1">
    <citation type="journal article" date="2021" name="PeerJ">
        <title>Extensive microbial diversity within the chicken gut microbiome revealed by metagenomics and culture.</title>
        <authorList>
            <person name="Gilroy R."/>
            <person name="Ravi A."/>
            <person name="Getino M."/>
            <person name="Pursley I."/>
            <person name="Horton D.L."/>
            <person name="Alikhan N.F."/>
            <person name="Baker D."/>
            <person name="Gharbi K."/>
            <person name="Hall N."/>
            <person name="Watson M."/>
            <person name="Adriaenssens E.M."/>
            <person name="Foster-Nyarko E."/>
            <person name="Jarju S."/>
            <person name="Secka A."/>
            <person name="Antonio M."/>
            <person name="Oren A."/>
            <person name="Chaudhuri R.R."/>
            <person name="La Ragione R."/>
            <person name="Hildebrand F."/>
            <person name="Pallen M.J."/>
        </authorList>
    </citation>
    <scope>NUCLEOTIDE SEQUENCE</scope>
    <source>
        <strain evidence="9">G3-2149</strain>
    </source>
</reference>
<dbReference type="InterPro" id="IPR045864">
    <property type="entry name" value="aa-tRNA-synth_II/BPL/LPL"/>
</dbReference>
<dbReference type="InterPro" id="IPR004143">
    <property type="entry name" value="BPL_LPL_catalytic"/>
</dbReference>
<dbReference type="GO" id="GO:0017118">
    <property type="term" value="F:lipoyltransferase activity"/>
    <property type="evidence" value="ECO:0007669"/>
    <property type="project" value="TreeGrafter"/>
</dbReference>
<organism evidence="9 10">
    <name type="scientific">Candidatus Paraprevotella stercoravium</name>
    <dbReference type="NCBI Taxonomy" id="2838725"/>
    <lineage>
        <taxon>Bacteria</taxon>
        <taxon>Pseudomonadati</taxon>
        <taxon>Bacteroidota</taxon>
        <taxon>Bacteroidia</taxon>
        <taxon>Bacteroidales</taxon>
        <taxon>Prevotellaceae</taxon>
        <taxon>Paraprevotella</taxon>
    </lineage>
</organism>
<comment type="caution">
    <text evidence="9">The sequence shown here is derived from an EMBL/GenBank/DDBJ whole genome shotgun (WGS) entry which is preliminary data.</text>
</comment>
<dbReference type="EMBL" id="JAHLFU010000059">
    <property type="protein sequence ID" value="MBU3852848.1"/>
    <property type="molecule type" value="Genomic_DNA"/>
</dbReference>
<comment type="catalytic activity">
    <reaction evidence="7">
        <text>L-lysyl-[lipoyl-carrier protein] + (R)-lipoate + ATP = N(6)-[(R)-lipoyl]-L-lysyl-[lipoyl-carrier protein] + AMP + diphosphate + H(+)</text>
        <dbReference type="Rhea" id="RHEA:49288"/>
        <dbReference type="Rhea" id="RHEA-COMP:10500"/>
        <dbReference type="Rhea" id="RHEA-COMP:10502"/>
        <dbReference type="ChEBI" id="CHEBI:15378"/>
        <dbReference type="ChEBI" id="CHEBI:29969"/>
        <dbReference type="ChEBI" id="CHEBI:30616"/>
        <dbReference type="ChEBI" id="CHEBI:33019"/>
        <dbReference type="ChEBI" id="CHEBI:83088"/>
        <dbReference type="ChEBI" id="CHEBI:83099"/>
        <dbReference type="ChEBI" id="CHEBI:456215"/>
        <dbReference type="EC" id="6.3.1.20"/>
    </reaction>
</comment>
<reference evidence="9" key="2">
    <citation type="submission" date="2021-04" db="EMBL/GenBank/DDBJ databases">
        <authorList>
            <person name="Gilroy R."/>
        </authorList>
    </citation>
    <scope>NUCLEOTIDE SEQUENCE</scope>
    <source>
        <strain evidence="9">G3-2149</strain>
    </source>
</reference>
<dbReference type="AlphaFoldDB" id="A0A9E2L7B2"/>
<name>A0A9E2L7B2_9BACT</name>
<comment type="pathway">
    <text evidence="1">Protein modification; protein lipoylation via exogenous pathway; protein N(6)-(lipoyl)lysine from lipoate: step 2/2.</text>
</comment>
<evidence type="ECO:0000256" key="2">
    <source>
        <dbReference type="ARBA" id="ARBA00005124"/>
    </source>
</evidence>
<dbReference type="GO" id="GO:0016979">
    <property type="term" value="F:lipoate-protein ligase activity"/>
    <property type="evidence" value="ECO:0007669"/>
    <property type="project" value="UniProtKB-EC"/>
</dbReference>
<gene>
    <name evidence="9" type="ORF">H9789_03290</name>
</gene>
<evidence type="ECO:0000256" key="3">
    <source>
        <dbReference type="ARBA" id="ARBA00012367"/>
    </source>
</evidence>